<accession>A0A1B8R3C2</accession>
<dbReference type="AlphaFoldDB" id="A0A1B8R3C2"/>
<evidence type="ECO:0000313" key="1">
    <source>
        <dbReference type="EMBL" id="AOO93993.1"/>
    </source>
</evidence>
<reference evidence="1" key="1">
    <citation type="journal article" date="2015" name="BMC Genomics">
        <title>Transcriptome profiling of a Rhizobium leguminosarum bv. trifolii rosR mutant reveals the role of the transcriptional regulator RosR in motility, synthesis of cell-surface components, and other cellular processes.</title>
        <authorList>
            <person name="Rachwal K."/>
            <person name="Matczynska E."/>
            <person name="Janczarek M."/>
        </authorList>
    </citation>
    <scope>NUCLEOTIDE SEQUENCE</scope>
    <source>
        <strain evidence="1">Rt24.2</strain>
    </source>
</reference>
<organism evidence="1">
    <name type="scientific">Rhizobium leguminosarum bv. trifolii</name>
    <dbReference type="NCBI Taxonomy" id="386"/>
    <lineage>
        <taxon>Bacteria</taxon>
        <taxon>Pseudomonadati</taxon>
        <taxon>Pseudomonadota</taxon>
        <taxon>Alphaproteobacteria</taxon>
        <taxon>Hyphomicrobiales</taxon>
        <taxon>Rhizobiaceae</taxon>
        <taxon>Rhizobium/Agrobacterium group</taxon>
        <taxon>Rhizobium</taxon>
    </lineage>
</organism>
<evidence type="ECO:0008006" key="2">
    <source>
        <dbReference type="Google" id="ProtNLM"/>
    </source>
</evidence>
<reference evidence="1" key="2">
    <citation type="journal article" date="2016" name="Front. Microbiol.">
        <title>The Regulatory Protein RosR Affects Rhizobium leguminosarum bv. trifolii Protein Profiles, Cell Surface Properties, and Symbiosis with Clover.</title>
        <authorList>
            <person name="Rachwal K."/>
            <person name="Boguszewska A."/>
            <person name="Kopcinska J."/>
            <person name="Karas M."/>
            <person name="Tchorzewski M."/>
            <person name="Janczarek M."/>
        </authorList>
    </citation>
    <scope>NUCLEOTIDE SEQUENCE</scope>
    <source>
        <strain evidence="1">Rt24.2</strain>
    </source>
</reference>
<name>A0A1B8R3C2_RHILT</name>
<proteinExistence type="predicted"/>
<sequence length="131" mass="14071">MSGILVATLLATVSAKIPAGFSSGDVLYSDCSESRQFVVGYVAGWLDKWNSDEQLARRIFTEAAPRPSRMVNSAHFAIAVGVNVCIPVGTTAEAICNTLCTFLEENPGIRGATGDELMTTMAHYKYHCPIP</sequence>
<dbReference type="EMBL" id="KX491629">
    <property type="protein sequence ID" value="AOO93993.1"/>
    <property type="molecule type" value="Genomic_DNA"/>
</dbReference>
<dbReference type="RefSeq" id="WP_065277807.1">
    <property type="nucleotide sequence ID" value="NZ_MAMO01000169.1"/>
</dbReference>
<protein>
    <recommendedName>
        <fullName evidence="2">Rap1a immunity protein domain-containing protein</fullName>
    </recommendedName>
</protein>